<evidence type="ECO:0000313" key="12">
    <source>
        <dbReference type="Proteomes" id="UP000192140"/>
    </source>
</evidence>
<dbReference type="Proteomes" id="UP000192140">
    <property type="component" value="Unassembled WGS sequence"/>
</dbReference>
<dbReference type="NCBIfam" id="TIGR01726">
    <property type="entry name" value="HEQRo_perm_3TM"/>
    <property type="match status" value="1"/>
</dbReference>
<name>A0A1S7UBC8_9HYPH</name>
<organism evidence="11 12">
    <name type="scientific">Agrobacterium deltaense NCPPB 1641</name>
    <dbReference type="NCBI Taxonomy" id="1183425"/>
    <lineage>
        <taxon>Bacteria</taxon>
        <taxon>Pseudomonadati</taxon>
        <taxon>Pseudomonadota</taxon>
        <taxon>Alphaproteobacteria</taxon>
        <taxon>Hyphomicrobiales</taxon>
        <taxon>Rhizobiaceae</taxon>
        <taxon>Rhizobium/Agrobacterium group</taxon>
        <taxon>Agrobacterium</taxon>
    </lineage>
</organism>
<feature type="domain" description="ABC transmembrane type-1" evidence="10">
    <location>
        <begin position="12"/>
        <end position="208"/>
    </location>
</feature>
<comment type="subcellular location">
    <subcellularLocation>
        <location evidence="1">Cell inner membrane</location>
        <topology evidence="1">Multi-pass membrane protein</topology>
    </subcellularLocation>
    <subcellularLocation>
        <location evidence="9">Cell membrane</location>
        <topology evidence="9">Multi-pass membrane protein</topology>
    </subcellularLocation>
</comment>
<dbReference type="Gene3D" id="1.10.3720.10">
    <property type="entry name" value="MetI-like"/>
    <property type="match status" value="1"/>
</dbReference>
<evidence type="ECO:0000256" key="9">
    <source>
        <dbReference type="RuleBase" id="RU363032"/>
    </source>
</evidence>
<evidence type="ECO:0000256" key="2">
    <source>
        <dbReference type="ARBA" id="ARBA00010072"/>
    </source>
</evidence>
<evidence type="ECO:0000256" key="1">
    <source>
        <dbReference type="ARBA" id="ARBA00004429"/>
    </source>
</evidence>
<keyword evidence="4" id="KW-1003">Cell membrane</keyword>
<dbReference type="InterPro" id="IPR035906">
    <property type="entry name" value="MetI-like_sf"/>
</dbReference>
<dbReference type="RefSeq" id="WP_080855370.1">
    <property type="nucleotide sequence ID" value="NZ_LT009777.1"/>
</dbReference>
<keyword evidence="3 9" id="KW-0813">Transport</keyword>
<comment type="caution">
    <text evidence="11">The sequence shown here is derived from an EMBL/GenBank/DDBJ whole genome shotgun (WGS) entry which is preliminary data.</text>
</comment>
<keyword evidence="12" id="KW-1185">Reference proteome</keyword>
<dbReference type="AlphaFoldDB" id="A0A1S7UBC8"/>
<dbReference type="Pfam" id="PF00528">
    <property type="entry name" value="BPD_transp_1"/>
    <property type="match status" value="1"/>
</dbReference>
<evidence type="ECO:0000313" key="11">
    <source>
        <dbReference type="EMBL" id="CVI64112.1"/>
    </source>
</evidence>
<proteinExistence type="inferred from homology"/>
<dbReference type="SUPFAM" id="SSF161098">
    <property type="entry name" value="MetI-like"/>
    <property type="match status" value="1"/>
</dbReference>
<evidence type="ECO:0000256" key="7">
    <source>
        <dbReference type="ARBA" id="ARBA00022989"/>
    </source>
</evidence>
<feature type="transmembrane region" description="Helical" evidence="9">
    <location>
        <begin position="87"/>
        <end position="110"/>
    </location>
</feature>
<accession>A0A1S7UBC8</accession>
<gene>
    <name evidence="11" type="primary">nocQ</name>
    <name evidence="11" type="ORF">AGR7A_pAt30148</name>
</gene>
<evidence type="ECO:0000256" key="6">
    <source>
        <dbReference type="ARBA" id="ARBA00022692"/>
    </source>
</evidence>
<sequence>MNGFVVQFVNGLNTTVLLALVSGALGMALGLLAAAGRLSRWRAVSLAVGFYTTIIRGVPELIIILLIYFGGTVAISAFFGRYVEVNAFLAGVVSLTVVFGAYTAEIFRGAVLSIPTGQIEAARSLGLHPWQTWLLVILPQMLRIALPALANQWISLVKETSLISIVGLTDIMRVAAIGAGSLRAPLTFYLAASALYLTLTSLALVIFNLLERRFAVPGR</sequence>
<dbReference type="GO" id="GO:0022857">
    <property type="term" value="F:transmembrane transporter activity"/>
    <property type="evidence" value="ECO:0007669"/>
    <property type="project" value="InterPro"/>
</dbReference>
<protein>
    <submittedName>
        <fullName evidence="11">Nopaline transport system permease protein NocQ</fullName>
    </submittedName>
</protein>
<keyword evidence="8 9" id="KW-0472">Membrane</keyword>
<keyword evidence="6 9" id="KW-0812">Transmembrane</keyword>
<dbReference type="EMBL" id="FCNP01000050">
    <property type="protein sequence ID" value="CVI64112.1"/>
    <property type="molecule type" value="Genomic_DNA"/>
</dbReference>
<keyword evidence="5" id="KW-0997">Cell inner membrane</keyword>
<reference evidence="11" key="1">
    <citation type="submission" date="2016-01" db="EMBL/GenBank/DDBJ databases">
        <authorList>
            <person name="Regsiter A."/>
            <person name="william w."/>
        </authorList>
    </citation>
    <scope>NUCLEOTIDE SEQUENCE</scope>
    <source>
        <strain evidence="11">NCPPB 1641</strain>
    </source>
</reference>
<evidence type="ECO:0000259" key="10">
    <source>
        <dbReference type="PROSITE" id="PS50928"/>
    </source>
</evidence>
<comment type="similarity">
    <text evidence="2">Belongs to the binding-protein-dependent transport system permease family. HisMQ subfamily.</text>
</comment>
<keyword evidence="7 9" id="KW-1133">Transmembrane helix</keyword>
<dbReference type="PROSITE" id="PS50928">
    <property type="entry name" value="ABC_TM1"/>
    <property type="match status" value="1"/>
</dbReference>
<feature type="transmembrane region" description="Helical" evidence="9">
    <location>
        <begin position="61"/>
        <end position="80"/>
    </location>
</feature>
<dbReference type="PANTHER" id="PTHR30133">
    <property type="entry name" value="CATIONIC AMINO ACID TRANSPORTER, MEMBRANE COMPONENT"/>
    <property type="match status" value="1"/>
</dbReference>
<dbReference type="InterPro" id="IPR000515">
    <property type="entry name" value="MetI-like"/>
</dbReference>
<evidence type="ECO:0000256" key="8">
    <source>
        <dbReference type="ARBA" id="ARBA00023136"/>
    </source>
</evidence>
<dbReference type="PANTHER" id="PTHR30133:SF2">
    <property type="entry name" value="ARGININE ABC TRANSPORTER PERMEASE PROTEIN ARTQ"/>
    <property type="match status" value="1"/>
</dbReference>
<dbReference type="GO" id="GO:0043190">
    <property type="term" value="C:ATP-binding cassette (ABC) transporter complex"/>
    <property type="evidence" value="ECO:0007669"/>
    <property type="project" value="InterPro"/>
</dbReference>
<evidence type="ECO:0000256" key="5">
    <source>
        <dbReference type="ARBA" id="ARBA00022519"/>
    </source>
</evidence>
<dbReference type="InterPro" id="IPR010065">
    <property type="entry name" value="AA_ABC_transptr_permease_3TM"/>
</dbReference>
<dbReference type="InterPro" id="IPR051613">
    <property type="entry name" value="ABC_transp_permease_HisMQ"/>
</dbReference>
<evidence type="ECO:0000256" key="4">
    <source>
        <dbReference type="ARBA" id="ARBA00022475"/>
    </source>
</evidence>
<evidence type="ECO:0000256" key="3">
    <source>
        <dbReference type="ARBA" id="ARBA00022448"/>
    </source>
</evidence>
<feature type="transmembrane region" description="Helical" evidence="9">
    <location>
        <begin position="12"/>
        <end position="32"/>
    </location>
</feature>
<feature type="transmembrane region" description="Helical" evidence="9">
    <location>
        <begin position="188"/>
        <end position="210"/>
    </location>
</feature>
<dbReference type="CDD" id="cd06261">
    <property type="entry name" value="TM_PBP2"/>
    <property type="match status" value="1"/>
</dbReference>